<gene>
    <name evidence="3" type="ORF">A3F54_05045</name>
</gene>
<feature type="domain" description="Band 7" evidence="2">
    <location>
        <begin position="61"/>
        <end position="211"/>
    </location>
</feature>
<dbReference type="Proteomes" id="UP000176952">
    <property type="component" value="Unassembled WGS sequence"/>
</dbReference>
<keyword evidence="1" id="KW-0472">Membrane</keyword>
<accession>A0A1G2B500</accession>
<name>A0A1G2B500_9BACT</name>
<evidence type="ECO:0000313" key="4">
    <source>
        <dbReference type="Proteomes" id="UP000176952"/>
    </source>
</evidence>
<evidence type="ECO:0000313" key="3">
    <source>
        <dbReference type="EMBL" id="OGY83719.1"/>
    </source>
</evidence>
<keyword evidence="1" id="KW-0812">Transmembrane</keyword>
<reference evidence="3 4" key="1">
    <citation type="journal article" date="2016" name="Nat. Commun.">
        <title>Thousands of microbial genomes shed light on interconnected biogeochemical processes in an aquifer system.</title>
        <authorList>
            <person name="Anantharaman K."/>
            <person name="Brown C.T."/>
            <person name="Hug L.A."/>
            <person name="Sharon I."/>
            <person name="Castelle C.J."/>
            <person name="Probst A.J."/>
            <person name="Thomas B.C."/>
            <person name="Singh A."/>
            <person name="Wilkins M.J."/>
            <person name="Karaoz U."/>
            <person name="Brodie E.L."/>
            <person name="Williams K.H."/>
            <person name="Hubbard S.S."/>
            <person name="Banfield J.F."/>
        </authorList>
    </citation>
    <scope>NUCLEOTIDE SEQUENCE [LARGE SCALE GENOMIC DNA]</scope>
</reference>
<dbReference type="AlphaFoldDB" id="A0A1G2B500"/>
<feature type="transmembrane region" description="Helical" evidence="1">
    <location>
        <begin position="7"/>
        <end position="27"/>
    </location>
</feature>
<protein>
    <recommendedName>
        <fullName evidence="2">Band 7 domain-containing protein</fullName>
    </recommendedName>
</protein>
<dbReference type="STRING" id="1798542.A3F54_05045"/>
<comment type="caution">
    <text evidence="3">The sequence shown here is derived from an EMBL/GenBank/DDBJ whole genome shotgun (WGS) entry which is preliminary data.</text>
</comment>
<keyword evidence="1" id="KW-1133">Transmembrane helix</keyword>
<evidence type="ECO:0000259" key="2">
    <source>
        <dbReference type="Pfam" id="PF01145"/>
    </source>
</evidence>
<feature type="transmembrane region" description="Helical" evidence="1">
    <location>
        <begin position="47"/>
        <end position="73"/>
    </location>
</feature>
<organism evidence="3 4">
    <name type="scientific">Candidatus Kerfeldbacteria bacterium RIFCSPHIGHO2_12_FULL_48_17</name>
    <dbReference type="NCBI Taxonomy" id="1798542"/>
    <lineage>
        <taxon>Bacteria</taxon>
        <taxon>Candidatus Kerfeldiibacteriota</taxon>
    </lineage>
</organism>
<dbReference type="EMBL" id="MHKD01000019">
    <property type="protein sequence ID" value="OGY83719.1"/>
    <property type="molecule type" value="Genomic_DNA"/>
</dbReference>
<sequence>MNRSFARGALITALIFIPVLVLAALFMEQYWAGSEFFPGLDLVLSGLASLAVLFVIFGIVVVPINHVGVIVLMGQIQNSTPLREGICWVPFWAQVFFESLAPRKVQIDPIEFEFEGSFSKLSNIRVEVNVDPERAFQYFRLDEKIRAEQIDARVYSIAKKTLQRFIDGTDRPGTKRRTVREFKAASEDAKTRLNEALNDELYEHGVQACVVSLE</sequence>
<proteinExistence type="predicted"/>
<dbReference type="Pfam" id="PF01145">
    <property type="entry name" value="Band_7"/>
    <property type="match status" value="1"/>
</dbReference>
<dbReference type="InterPro" id="IPR001107">
    <property type="entry name" value="Band_7"/>
</dbReference>
<evidence type="ECO:0000256" key="1">
    <source>
        <dbReference type="SAM" id="Phobius"/>
    </source>
</evidence>